<dbReference type="InterPro" id="IPR009781">
    <property type="entry name" value="DUF1345"/>
</dbReference>
<evidence type="ECO:0000256" key="1">
    <source>
        <dbReference type="SAM" id="Phobius"/>
    </source>
</evidence>
<reference evidence="2" key="1">
    <citation type="submission" date="2024-06" db="EMBL/GenBank/DDBJ databases">
        <title>Methylostella associata gen. nov., sp. nov., a novel Ancalomicrobiaceae-affiliated facultatively methylotrophic bacteria that feed on methanotrophs of the genus Methylococcus.</title>
        <authorList>
            <person name="Saltykova V."/>
            <person name="Danilova O.V."/>
            <person name="Oshkin I.Y."/>
            <person name="Belova S.E."/>
            <person name="Pimenov N.V."/>
            <person name="Dedysh S.N."/>
        </authorList>
    </citation>
    <scope>NUCLEOTIDE SEQUENCE</scope>
    <source>
        <strain evidence="2">S20</strain>
    </source>
</reference>
<feature type="transmembrane region" description="Helical" evidence="1">
    <location>
        <begin position="25"/>
        <end position="45"/>
    </location>
</feature>
<keyword evidence="1" id="KW-1133">Transmembrane helix</keyword>
<protein>
    <submittedName>
        <fullName evidence="2">DUF1345 domain-containing protein</fullName>
    </submittedName>
</protein>
<feature type="transmembrane region" description="Helical" evidence="1">
    <location>
        <begin position="126"/>
        <end position="149"/>
    </location>
</feature>
<keyword evidence="1" id="KW-0812">Transmembrane</keyword>
<dbReference type="EMBL" id="CP158568">
    <property type="protein sequence ID" value="XBY46044.1"/>
    <property type="molecule type" value="Genomic_DNA"/>
</dbReference>
<dbReference type="Pfam" id="PF07077">
    <property type="entry name" value="DUF1345"/>
    <property type="match status" value="1"/>
</dbReference>
<sequence>MTHPPFPHRLHRLPVIRHARTRPRLTLSALIGVLTLILLDVVTAWRVQTRLLVAWNVGSVLYLGLAWTMMARASLDKMRNRAKLQDEGQTTILVMTVLAATASLVAIVAELTVVKDLTGFSKAAHIGLAALTLASAWAFTHTMFALHYAHEYYNAIGRGHAACLEFPGQDKPIYSDFLYFAFVVGTSGQTADVAMASTRVRRIGLLHCVLAFVFNTTILALMVNIGAGLI</sequence>
<organism evidence="2">
    <name type="scientific">Methyloraptor flagellatus</name>
    <dbReference type="NCBI Taxonomy" id="3162530"/>
    <lineage>
        <taxon>Bacteria</taxon>
        <taxon>Pseudomonadati</taxon>
        <taxon>Pseudomonadota</taxon>
        <taxon>Alphaproteobacteria</taxon>
        <taxon>Hyphomicrobiales</taxon>
        <taxon>Ancalomicrobiaceae</taxon>
        <taxon>Methyloraptor</taxon>
    </lineage>
</organism>
<accession>A0AAU7XDH6</accession>
<feature type="transmembrane region" description="Helical" evidence="1">
    <location>
        <begin position="92"/>
        <end position="114"/>
    </location>
</feature>
<feature type="transmembrane region" description="Helical" evidence="1">
    <location>
        <begin position="51"/>
        <end position="71"/>
    </location>
</feature>
<dbReference type="RefSeq" id="WP_407051141.1">
    <property type="nucleotide sequence ID" value="NZ_CP158568.1"/>
</dbReference>
<proteinExistence type="predicted"/>
<gene>
    <name evidence="2" type="ORF">ABS361_07370</name>
</gene>
<name>A0AAU7XDH6_9HYPH</name>
<dbReference type="AlphaFoldDB" id="A0AAU7XDH6"/>
<keyword evidence="1" id="KW-0472">Membrane</keyword>
<feature type="transmembrane region" description="Helical" evidence="1">
    <location>
        <begin position="205"/>
        <end position="227"/>
    </location>
</feature>
<evidence type="ECO:0000313" key="2">
    <source>
        <dbReference type="EMBL" id="XBY46044.1"/>
    </source>
</evidence>
<dbReference type="KEGG" id="mflg:ABS361_07370"/>